<evidence type="ECO:0000313" key="2">
    <source>
        <dbReference type="Proteomes" id="UP000003789"/>
    </source>
</evidence>
<comment type="caution">
    <text evidence="1">The sequence shown here is derived from an EMBL/GenBank/DDBJ whole genome shotgun (WGS) entry which is preliminary data.</text>
</comment>
<dbReference type="HOGENOM" id="CLU_2736549_0_0_6"/>
<dbReference type="Proteomes" id="UP000003789">
    <property type="component" value="Unassembled WGS sequence"/>
</dbReference>
<proteinExistence type="predicted"/>
<reference evidence="1 2" key="1">
    <citation type="submission" date="2006-03" db="EMBL/GenBank/DDBJ databases">
        <authorList>
            <person name="Bartlett D.H."/>
            <person name="Valle G."/>
            <person name="Lauro F.M."/>
            <person name="Vezzi A."/>
            <person name="Simonato F."/>
            <person name="Eloe E."/>
            <person name="Vitulo N."/>
            <person name="Stratton T.K."/>
            <person name="D'angelo M."/>
            <person name="Ferriera S."/>
            <person name="Johnson J."/>
            <person name="Kravitz S."/>
            <person name="Beeson K."/>
            <person name="Sutton G."/>
            <person name="Rogers Y."/>
            <person name="Friedman R."/>
            <person name="Frazier M."/>
            <person name="Venter J.C."/>
        </authorList>
    </citation>
    <scope>NUCLEOTIDE SEQUENCE [LARGE SCALE GENOMIC DNA]</scope>
    <source>
        <strain evidence="1 2">3TCK</strain>
    </source>
</reference>
<dbReference type="EC" id="2.9.1.1" evidence="1"/>
<organism evidence="1 2">
    <name type="scientific">Photobacterium profundum 3TCK</name>
    <dbReference type="NCBI Taxonomy" id="314280"/>
    <lineage>
        <taxon>Bacteria</taxon>
        <taxon>Pseudomonadati</taxon>
        <taxon>Pseudomonadota</taxon>
        <taxon>Gammaproteobacteria</taxon>
        <taxon>Vibrionales</taxon>
        <taxon>Vibrionaceae</taxon>
        <taxon>Photobacterium</taxon>
    </lineage>
</organism>
<name>Q1Z9N5_9GAMM</name>
<dbReference type="AlphaFoldDB" id="Q1Z9N5"/>
<sequence length="71" mass="8514">MHIFHSMRILIIDWFFILIVNFNTIKIWRKEQESNLPKPIQLTSVLKTGRATRPHPLPYFDGLNIHIKMMI</sequence>
<keyword evidence="1" id="KW-0808">Transferase</keyword>
<protein>
    <submittedName>
        <fullName evidence="1">Selenocysteine synthase</fullName>
        <ecNumber evidence="1">2.9.1.1</ecNumber>
    </submittedName>
</protein>
<accession>Q1Z9N5</accession>
<dbReference type="GO" id="GO:0004125">
    <property type="term" value="F:L-seryl-tRNA(Sec) selenium transferase activity"/>
    <property type="evidence" value="ECO:0007669"/>
    <property type="project" value="UniProtKB-EC"/>
</dbReference>
<dbReference type="EMBL" id="AAPH01000001">
    <property type="protein sequence ID" value="EAS45807.1"/>
    <property type="molecule type" value="Genomic_DNA"/>
</dbReference>
<gene>
    <name evidence="1" type="ORF">P3TCK_05501</name>
</gene>
<evidence type="ECO:0000313" key="1">
    <source>
        <dbReference type="EMBL" id="EAS45807.1"/>
    </source>
</evidence>